<dbReference type="EMBL" id="MU003499">
    <property type="protein sequence ID" value="KAF2473667.1"/>
    <property type="molecule type" value="Genomic_DNA"/>
</dbReference>
<gene>
    <name evidence="1" type="ORF">BDR25DRAFT_301843</name>
</gene>
<sequence>MKDWEAQKAKREELRKTLNLDEDMATQLSNLEEERKNMEALRGPMIKQRRSMRAIYRMRFEELTSPNSDAMRNET</sequence>
<name>A0ACB6R558_9PLEO</name>
<comment type="caution">
    <text evidence="1">The sequence shown here is derived from an EMBL/GenBank/DDBJ whole genome shotgun (WGS) entry which is preliminary data.</text>
</comment>
<protein>
    <submittedName>
        <fullName evidence="1">Uncharacterized protein</fullName>
    </submittedName>
</protein>
<dbReference type="Proteomes" id="UP000799755">
    <property type="component" value="Unassembled WGS sequence"/>
</dbReference>
<organism evidence="1 2">
    <name type="scientific">Lindgomyces ingoldianus</name>
    <dbReference type="NCBI Taxonomy" id="673940"/>
    <lineage>
        <taxon>Eukaryota</taxon>
        <taxon>Fungi</taxon>
        <taxon>Dikarya</taxon>
        <taxon>Ascomycota</taxon>
        <taxon>Pezizomycotina</taxon>
        <taxon>Dothideomycetes</taxon>
        <taxon>Pleosporomycetidae</taxon>
        <taxon>Pleosporales</taxon>
        <taxon>Lindgomycetaceae</taxon>
        <taxon>Lindgomyces</taxon>
    </lineage>
</organism>
<evidence type="ECO:0000313" key="1">
    <source>
        <dbReference type="EMBL" id="KAF2473667.1"/>
    </source>
</evidence>
<feature type="non-terminal residue" evidence="1">
    <location>
        <position position="75"/>
    </location>
</feature>
<accession>A0ACB6R558</accession>
<reference evidence="1" key="1">
    <citation type="journal article" date="2020" name="Stud. Mycol.">
        <title>101 Dothideomycetes genomes: a test case for predicting lifestyles and emergence of pathogens.</title>
        <authorList>
            <person name="Haridas S."/>
            <person name="Albert R."/>
            <person name="Binder M."/>
            <person name="Bloem J."/>
            <person name="Labutti K."/>
            <person name="Salamov A."/>
            <person name="Andreopoulos B."/>
            <person name="Baker S."/>
            <person name="Barry K."/>
            <person name="Bills G."/>
            <person name="Bluhm B."/>
            <person name="Cannon C."/>
            <person name="Castanera R."/>
            <person name="Culley D."/>
            <person name="Daum C."/>
            <person name="Ezra D."/>
            <person name="Gonzalez J."/>
            <person name="Henrissat B."/>
            <person name="Kuo A."/>
            <person name="Liang C."/>
            <person name="Lipzen A."/>
            <person name="Lutzoni F."/>
            <person name="Magnuson J."/>
            <person name="Mondo S."/>
            <person name="Nolan M."/>
            <person name="Ohm R."/>
            <person name="Pangilinan J."/>
            <person name="Park H.-J."/>
            <person name="Ramirez L."/>
            <person name="Alfaro M."/>
            <person name="Sun H."/>
            <person name="Tritt A."/>
            <person name="Yoshinaga Y."/>
            <person name="Zwiers L.-H."/>
            <person name="Turgeon B."/>
            <person name="Goodwin S."/>
            <person name="Spatafora J."/>
            <person name="Crous P."/>
            <person name="Grigoriev I."/>
        </authorList>
    </citation>
    <scope>NUCLEOTIDE SEQUENCE</scope>
    <source>
        <strain evidence="1">ATCC 200398</strain>
    </source>
</reference>
<evidence type="ECO:0000313" key="2">
    <source>
        <dbReference type="Proteomes" id="UP000799755"/>
    </source>
</evidence>
<keyword evidence="2" id="KW-1185">Reference proteome</keyword>
<proteinExistence type="predicted"/>